<protein>
    <submittedName>
        <fullName evidence="4">Aldehyde dehydrogenase family protein</fullName>
    </submittedName>
</protein>
<reference evidence="5" key="1">
    <citation type="journal article" date="2019" name="Int. J. Syst. Evol. Microbiol.">
        <title>The Global Catalogue of Microorganisms (GCM) 10K type strain sequencing project: providing services to taxonomists for standard genome sequencing and annotation.</title>
        <authorList>
            <consortium name="The Broad Institute Genomics Platform"/>
            <consortium name="The Broad Institute Genome Sequencing Center for Infectious Disease"/>
            <person name="Wu L."/>
            <person name="Ma J."/>
        </authorList>
    </citation>
    <scope>NUCLEOTIDE SEQUENCE [LARGE SCALE GENOMIC DNA]</scope>
    <source>
        <strain evidence="5">JCM 18298</strain>
    </source>
</reference>
<proteinExistence type="predicted"/>
<dbReference type="Proteomes" id="UP001500603">
    <property type="component" value="Unassembled WGS sequence"/>
</dbReference>
<evidence type="ECO:0000256" key="2">
    <source>
        <dbReference type="SAM" id="MobiDB-lite"/>
    </source>
</evidence>
<dbReference type="EMBL" id="BAABJM010000002">
    <property type="protein sequence ID" value="GAA5054632.1"/>
    <property type="molecule type" value="Genomic_DNA"/>
</dbReference>
<evidence type="ECO:0000256" key="1">
    <source>
        <dbReference type="ARBA" id="ARBA00023002"/>
    </source>
</evidence>
<organism evidence="4 5">
    <name type="scientific">Nocardia callitridis</name>
    <dbReference type="NCBI Taxonomy" id="648753"/>
    <lineage>
        <taxon>Bacteria</taxon>
        <taxon>Bacillati</taxon>
        <taxon>Actinomycetota</taxon>
        <taxon>Actinomycetes</taxon>
        <taxon>Mycobacteriales</taxon>
        <taxon>Nocardiaceae</taxon>
        <taxon>Nocardia</taxon>
    </lineage>
</organism>
<dbReference type="SUPFAM" id="SSF53720">
    <property type="entry name" value="ALDH-like"/>
    <property type="match status" value="1"/>
</dbReference>
<sequence length="591" mass="62418">MCLAAIESRREGPRGRRFDNGSAQMTTKTDPIDTAVAAVRAGADGWVRTPLSQRRDLLTKINALTAAHAEEWVRTAATIKGLAADSLLLGEEWMSGPYSVLTATAALAETVGALAEGRSPVDGFTIVDAPGNRSAVKVLPHGIFDALLLNGFTAEVWTTPGVDASQVRAKAGLAQRDPTTSNGVGAVLGAGNIFSIAPLDVLYQLFAYNRTVVLKLNPITDALLPVLEKIFAPAIAQGWVAIVTGGADVGKALVEHPDITAIHMTGSEITHDAIVFGTGEEGARRKAANEPLIDKPITSELGGISPTIVVPGTWSDADLKFQARHVATQRLHNNGYNCVAAQVVVISADWDQKSAFLAELRAAFADAPARPDYYPGSAARVAAAKQAYPQAESFGRNGDRTLVPGVRVGADEHALHTEYFAPVLGVIELPGTGTEFLRTAVRTANEEFHGTLGVNILVHPKTIRALGGGLDEAIAELRYGTIAVNAWTAVGYLTATASWGAFPGHTLDDVQSGIGVVHNALLIDNPERTVIRGPFRPAPRAIFNGEFTLSPVPPWFVTNRTAPTTGRRLTEFAAAPGWGKLPALFASALRG</sequence>
<feature type="compositionally biased region" description="Basic and acidic residues" evidence="2">
    <location>
        <begin position="7"/>
        <end position="19"/>
    </location>
</feature>
<name>A0ABP9KEJ8_9NOCA</name>
<dbReference type="Pfam" id="PF00171">
    <property type="entry name" value="Aldedh"/>
    <property type="match status" value="1"/>
</dbReference>
<accession>A0ABP9KEJ8</accession>
<dbReference type="Gene3D" id="3.40.309.10">
    <property type="entry name" value="Aldehyde Dehydrogenase, Chain A, domain 2"/>
    <property type="match status" value="1"/>
</dbReference>
<evidence type="ECO:0000313" key="4">
    <source>
        <dbReference type="EMBL" id="GAA5054632.1"/>
    </source>
</evidence>
<keyword evidence="1" id="KW-0560">Oxidoreductase</keyword>
<dbReference type="InterPro" id="IPR016162">
    <property type="entry name" value="Ald_DH_N"/>
</dbReference>
<feature type="domain" description="Aldehyde dehydrogenase" evidence="3">
    <location>
        <begin position="183"/>
        <end position="425"/>
    </location>
</feature>
<dbReference type="InterPro" id="IPR015590">
    <property type="entry name" value="Aldehyde_DH_dom"/>
</dbReference>
<comment type="caution">
    <text evidence="4">The sequence shown here is derived from an EMBL/GenBank/DDBJ whole genome shotgun (WGS) entry which is preliminary data.</text>
</comment>
<dbReference type="Gene3D" id="3.40.605.10">
    <property type="entry name" value="Aldehyde Dehydrogenase, Chain A, domain 1"/>
    <property type="match status" value="1"/>
</dbReference>
<evidence type="ECO:0000259" key="3">
    <source>
        <dbReference type="Pfam" id="PF00171"/>
    </source>
</evidence>
<keyword evidence="5" id="KW-1185">Reference proteome</keyword>
<dbReference type="PANTHER" id="PTHR11699">
    <property type="entry name" value="ALDEHYDE DEHYDROGENASE-RELATED"/>
    <property type="match status" value="1"/>
</dbReference>
<gene>
    <name evidence="4" type="ORF">GCM10023318_29850</name>
</gene>
<dbReference type="InterPro" id="IPR016161">
    <property type="entry name" value="Ald_DH/histidinol_DH"/>
</dbReference>
<feature type="region of interest" description="Disordered" evidence="2">
    <location>
        <begin position="7"/>
        <end position="27"/>
    </location>
</feature>
<dbReference type="InterPro" id="IPR016163">
    <property type="entry name" value="Ald_DH_C"/>
</dbReference>
<evidence type="ECO:0000313" key="5">
    <source>
        <dbReference type="Proteomes" id="UP001500603"/>
    </source>
</evidence>